<feature type="non-terminal residue" evidence="2">
    <location>
        <position position="690"/>
    </location>
</feature>
<dbReference type="Proteomes" id="UP000231383">
    <property type="component" value="Unassembled WGS sequence"/>
</dbReference>
<evidence type="ECO:0000256" key="1">
    <source>
        <dbReference type="SAM" id="Coils"/>
    </source>
</evidence>
<organism evidence="2 3">
    <name type="scientific">Candidatus Roizmanbacteria bacterium CG_4_9_14_0_2_um_filter_39_13</name>
    <dbReference type="NCBI Taxonomy" id="1974839"/>
    <lineage>
        <taxon>Bacteria</taxon>
        <taxon>Candidatus Roizmaniibacteriota</taxon>
    </lineage>
</organism>
<sequence length="690" mass="80905">MSSFDSFTNLYSLSKTLRFELIPVLTKEQENDIIREKGYSSAIEVTRQDRTEKFFVENKYEIFEVDIERKKRYRALKYYLTELHKLFIKDALSKAKENNTFSFSSLFEKYKNFEKESNDNKKSQLAKEISDEKAGLAKFFGNKDGKGGLFQKTAEDYYDWLKANLNENEKIQDNKNEKQKKNNILLSQNVLLILAKKIQNDNIKEKIENDKDGNNLYALNNIEYLKKGELKEGTLTEYFQGWSTYFKNFNEIRGNLYKDDGRKEDEGDTENEIKIRKANAGQITTRILDENFEIFVMNSIWAETNRKNIKTEDFQNKNIEDGISIFAPEFYVYCLLQTDINTYNAKVAELNKFFNESKKSKSEIKYLKTLQKQLILTDKPNGEEDDFAHEILDDDELIKGLEDFFILSKRKIKGIKTFLQDKIENGLEDIQLNENQLHYFCTKYFGSWSYIRDLYYKQNNVANADQHKKDSEFRDKEGISKVAISLLEIKELLDKDTGENFIETIKNGWFSRDYKDPSKTSITMLKNAGVYKEESGNFENFLSFLKFELNSLLNGRTFLTKREQEDKEKIKTTKKSLENSQKEGERVDELLLNKFSEENFTQDIADSFGKKQEKFESAFTDLKKAIENKQKLQRAKDFECKKAINEFCTRVSDINRFFALLSVPEGVTSGFLNTVVTEFKEDNQIVPLFN</sequence>
<keyword evidence="1" id="KW-0175">Coiled coil</keyword>
<dbReference type="AlphaFoldDB" id="A0A2M8EYL3"/>
<evidence type="ECO:0000313" key="2">
    <source>
        <dbReference type="EMBL" id="PJC31629.1"/>
    </source>
</evidence>
<evidence type="ECO:0000313" key="3">
    <source>
        <dbReference type="Proteomes" id="UP000231383"/>
    </source>
</evidence>
<reference evidence="3" key="1">
    <citation type="submission" date="2017-09" db="EMBL/GenBank/DDBJ databases">
        <title>Depth-based differentiation of microbial function through sediment-hosted aquifers and enrichment of novel symbionts in the deep terrestrial subsurface.</title>
        <authorList>
            <person name="Probst A.J."/>
            <person name="Ladd B."/>
            <person name="Jarett J.K."/>
            <person name="Geller-Mcgrath D.E."/>
            <person name="Sieber C.M.K."/>
            <person name="Emerson J.B."/>
            <person name="Anantharaman K."/>
            <person name="Thomas B.C."/>
            <person name="Malmstrom R."/>
            <person name="Stieglmeier M."/>
            <person name="Klingl A."/>
            <person name="Woyke T."/>
            <person name="Ryan C.M."/>
            <person name="Banfield J.F."/>
        </authorList>
    </citation>
    <scope>NUCLEOTIDE SEQUENCE [LARGE SCALE GENOMIC DNA]</scope>
</reference>
<proteinExistence type="predicted"/>
<protein>
    <recommendedName>
        <fullName evidence="4">Cas12a REC1 domain-containing protein</fullName>
    </recommendedName>
</protein>
<gene>
    <name evidence="2" type="ORF">CO051_03950</name>
</gene>
<accession>A0A2M8EYL3</accession>
<evidence type="ECO:0008006" key="4">
    <source>
        <dbReference type="Google" id="ProtNLM"/>
    </source>
</evidence>
<feature type="coiled-coil region" evidence="1">
    <location>
        <begin position="161"/>
        <end position="188"/>
    </location>
</feature>
<dbReference type="EMBL" id="PFSC01000107">
    <property type="protein sequence ID" value="PJC31629.1"/>
    <property type="molecule type" value="Genomic_DNA"/>
</dbReference>
<comment type="caution">
    <text evidence="2">The sequence shown here is derived from an EMBL/GenBank/DDBJ whole genome shotgun (WGS) entry which is preliminary data.</text>
</comment>
<name>A0A2M8EYL3_9BACT</name>